<keyword evidence="5" id="KW-0560">Oxidoreductase</keyword>
<keyword evidence="3" id="KW-0285">Flavoprotein</keyword>
<dbReference type="GO" id="GO:0016491">
    <property type="term" value="F:oxidoreductase activity"/>
    <property type="evidence" value="ECO:0007669"/>
    <property type="project" value="UniProtKB-KW"/>
</dbReference>
<dbReference type="EMBL" id="JAUIQD010000005">
    <property type="protein sequence ID" value="KAK3348940.1"/>
    <property type="molecule type" value="Genomic_DNA"/>
</dbReference>
<dbReference type="InterPro" id="IPR016169">
    <property type="entry name" value="FAD-bd_PCMH_sub2"/>
</dbReference>
<evidence type="ECO:0000256" key="5">
    <source>
        <dbReference type="ARBA" id="ARBA00023002"/>
    </source>
</evidence>
<dbReference type="AlphaFoldDB" id="A0AAJ0MC90"/>
<comment type="cofactor">
    <cofactor evidence="1">
        <name>FAD</name>
        <dbReference type="ChEBI" id="CHEBI:57692"/>
    </cofactor>
</comment>
<dbReference type="PROSITE" id="PS51387">
    <property type="entry name" value="FAD_PCMH"/>
    <property type="match status" value="1"/>
</dbReference>
<evidence type="ECO:0000313" key="8">
    <source>
        <dbReference type="Proteomes" id="UP001275084"/>
    </source>
</evidence>
<dbReference type="Gene3D" id="3.30.465.10">
    <property type="match status" value="1"/>
</dbReference>
<dbReference type="GO" id="GO:0071949">
    <property type="term" value="F:FAD binding"/>
    <property type="evidence" value="ECO:0007669"/>
    <property type="project" value="InterPro"/>
</dbReference>
<dbReference type="SUPFAM" id="SSF56176">
    <property type="entry name" value="FAD-binding/transporter-associated domain-like"/>
    <property type="match status" value="1"/>
</dbReference>
<dbReference type="InterPro" id="IPR012951">
    <property type="entry name" value="BBE"/>
</dbReference>
<evidence type="ECO:0000256" key="4">
    <source>
        <dbReference type="ARBA" id="ARBA00022827"/>
    </source>
</evidence>
<evidence type="ECO:0000256" key="2">
    <source>
        <dbReference type="ARBA" id="ARBA00005466"/>
    </source>
</evidence>
<proteinExistence type="inferred from homology"/>
<evidence type="ECO:0000313" key="7">
    <source>
        <dbReference type="EMBL" id="KAK3348940.1"/>
    </source>
</evidence>
<reference evidence="7" key="2">
    <citation type="submission" date="2023-06" db="EMBL/GenBank/DDBJ databases">
        <authorList>
            <consortium name="Lawrence Berkeley National Laboratory"/>
            <person name="Haridas S."/>
            <person name="Hensen N."/>
            <person name="Bonometti L."/>
            <person name="Westerberg I."/>
            <person name="Brannstrom I.O."/>
            <person name="Guillou S."/>
            <person name="Cros-Aarteil S."/>
            <person name="Calhoun S."/>
            <person name="Kuo A."/>
            <person name="Mondo S."/>
            <person name="Pangilinan J."/>
            <person name="Riley R."/>
            <person name="Labutti K."/>
            <person name="Andreopoulos B."/>
            <person name="Lipzen A."/>
            <person name="Chen C."/>
            <person name="Yanf M."/>
            <person name="Daum C."/>
            <person name="Ng V."/>
            <person name="Clum A."/>
            <person name="Steindorff A."/>
            <person name="Ohm R."/>
            <person name="Martin F."/>
            <person name="Silar P."/>
            <person name="Natvig D."/>
            <person name="Lalanne C."/>
            <person name="Gautier V."/>
            <person name="Ament-Velasquez S.L."/>
            <person name="Kruys A."/>
            <person name="Hutchinson M.I."/>
            <person name="Powell A.J."/>
            <person name="Barry K."/>
            <person name="Miller A.N."/>
            <person name="Grigoriev I.V."/>
            <person name="Debuchy R."/>
            <person name="Gladieux P."/>
            <person name="Thoren M.H."/>
            <person name="Johannesson H."/>
        </authorList>
    </citation>
    <scope>NUCLEOTIDE SEQUENCE</scope>
    <source>
        <strain evidence="7">CBS 955.72</strain>
    </source>
</reference>
<comment type="similarity">
    <text evidence="2">Belongs to the oxygen-dependent FAD-linked oxidoreductase family.</text>
</comment>
<dbReference type="PANTHER" id="PTHR42973:SF39">
    <property type="entry name" value="FAD-BINDING PCMH-TYPE DOMAIN-CONTAINING PROTEIN"/>
    <property type="match status" value="1"/>
</dbReference>
<sequence length="550" mass="61171">MNEVFSFQELEGRVFMAGSKEYENSVATSNLLYRFSRPYCVFLPRDVEDVERFVREAAVSATKFNIVIKSGGHCYAGFSTAYTGVLLDLGRMTRSKADAGSETVTVGGGAQWGHVYKGLVNSHEAGLMVVGGRCPTVGVSGFVLGGGLSPFSRSLGLGCDALFGATIVTADRGTVTVKRPTAETTEQTEEEDQLFWALCGAGGGNFGVVVELKLRVEKLAEPTLLAESTLMAGRFTWATTMDTEFKDTMEKFYTFNWDNKATIDSTWLCDVKPTDDPASSGIAVRFTIVYNGSQTSYKTHTDNFGKLGVGPRKLADKLERRACAEPSTLFLHESLVAQWSEETARAIPSSNSSYSVYSSFVFETNHITEITGTIRVWVEKFRMRFRGEQAGLHVTWIHAGGKAKDSDPRGAFPWRNGTYFTYVTVEWQDKWLSQEAEEFLDLFKKALRPYSMDRVAAYVNFPDRKLTNYTEAYYKGYYNDLQKVKKHWDAKDLFQSAQGVKPPYGGSNVGEEFIDPVGEAGRRWADSDWEPLPRMEGPVGIIRDLADLGF</sequence>
<dbReference type="Pfam" id="PF08031">
    <property type="entry name" value="BBE"/>
    <property type="match status" value="1"/>
</dbReference>
<dbReference type="InterPro" id="IPR006093">
    <property type="entry name" value="Oxy_OxRdtase_FAD_BS"/>
</dbReference>
<dbReference type="InterPro" id="IPR036318">
    <property type="entry name" value="FAD-bd_PCMH-like_sf"/>
</dbReference>
<name>A0AAJ0MC90_9PEZI</name>
<dbReference type="PROSITE" id="PS00862">
    <property type="entry name" value="OX2_COVAL_FAD"/>
    <property type="match status" value="1"/>
</dbReference>
<dbReference type="Gene3D" id="3.30.43.10">
    <property type="entry name" value="Uridine Diphospho-n-acetylenolpyruvylglucosamine Reductase, domain 2"/>
    <property type="match status" value="1"/>
</dbReference>
<dbReference type="InterPro" id="IPR016167">
    <property type="entry name" value="FAD-bd_PCMH_sub1"/>
</dbReference>
<comment type="caution">
    <text evidence="7">The sequence shown here is derived from an EMBL/GenBank/DDBJ whole genome shotgun (WGS) entry which is preliminary data.</text>
</comment>
<dbReference type="InterPro" id="IPR050416">
    <property type="entry name" value="FAD-linked_Oxidoreductase"/>
</dbReference>
<evidence type="ECO:0000259" key="6">
    <source>
        <dbReference type="PROSITE" id="PS51387"/>
    </source>
</evidence>
<dbReference type="Proteomes" id="UP001275084">
    <property type="component" value="Unassembled WGS sequence"/>
</dbReference>
<dbReference type="Gene3D" id="3.40.462.20">
    <property type="match status" value="1"/>
</dbReference>
<dbReference type="InterPro" id="IPR006094">
    <property type="entry name" value="Oxid_FAD_bind_N"/>
</dbReference>
<accession>A0AAJ0MC90</accession>
<gene>
    <name evidence="7" type="ORF">B0T25DRAFT_459672</name>
</gene>
<evidence type="ECO:0000256" key="3">
    <source>
        <dbReference type="ARBA" id="ARBA00022630"/>
    </source>
</evidence>
<evidence type="ECO:0000256" key="1">
    <source>
        <dbReference type="ARBA" id="ARBA00001974"/>
    </source>
</evidence>
<dbReference type="Pfam" id="PF01565">
    <property type="entry name" value="FAD_binding_4"/>
    <property type="match status" value="1"/>
</dbReference>
<protein>
    <recommendedName>
        <fullName evidence="6">FAD-binding PCMH-type domain-containing protein</fullName>
    </recommendedName>
</protein>
<keyword evidence="8" id="KW-1185">Reference proteome</keyword>
<reference evidence="7" key="1">
    <citation type="journal article" date="2023" name="Mol. Phylogenet. Evol.">
        <title>Genome-scale phylogeny and comparative genomics of the fungal order Sordariales.</title>
        <authorList>
            <person name="Hensen N."/>
            <person name="Bonometti L."/>
            <person name="Westerberg I."/>
            <person name="Brannstrom I.O."/>
            <person name="Guillou S."/>
            <person name="Cros-Aarteil S."/>
            <person name="Calhoun S."/>
            <person name="Haridas S."/>
            <person name="Kuo A."/>
            <person name="Mondo S."/>
            <person name="Pangilinan J."/>
            <person name="Riley R."/>
            <person name="LaButti K."/>
            <person name="Andreopoulos B."/>
            <person name="Lipzen A."/>
            <person name="Chen C."/>
            <person name="Yan M."/>
            <person name="Daum C."/>
            <person name="Ng V."/>
            <person name="Clum A."/>
            <person name="Steindorff A."/>
            <person name="Ohm R.A."/>
            <person name="Martin F."/>
            <person name="Silar P."/>
            <person name="Natvig D.O."/>
            <person name="Lalanne C."/>
            <person name="Gautier V."/>
            <person name="Ament-Velasquez S.L."/>
            <person name="Kruys A."/>
            <person name="Hutchinson M.I."/>
            <person name="Powell A.J."/>
            <person name="Barry K."/>
            <person name="Miller A.N."/>
            <person name="Grigoriev I.V."/>
            <person name="Debuchy R."/>
            <person name="Gladieux P."/>
            <person name="Hiltunen Thoren M."/>
            <person name="Johannesson H."/>
        </authorList>
    </citation>
    <scope>NUCLEOTIDE SEQUENCE</scope>
    <source>
        <strain evidence="7">CBS 955.72</strain>
    </source>
</reference>
<dbReference type="InterPro" id="IPR016166">
    <property type="entry name" value="FAD-bd_PCMH"/>
</dbReference>
<dbReference type="PANTHER" id="PTHR42973">
    <property type="entry name" value="BINDING OXIDOREDUCTASE, PUTATIVE (AFU_ORTHOLOGUE AFUA_1G17690)-RELATED"/>
    <property type="match status" value="1"/>
</dbReference>
<feature type="domain" description="FAD-binding PCMH-type" evidence="6">
    <location>
        <begin position="34"/>
        <end position="219"/>
    </location>
</feature>
<keyword evidence="4" id="KW-0274">FAD</keyword>
<organism evidence="7 8">
    <name type="scientific">Lasiosphaeria hispida</name>
    <dbReference type="NCBI Taxonomy" id="260671"/>
    <lineage>
        <taxon>Eukaryota</taxon>
        <taxon>Fungi</taxon>
        <taxon>Dikarya</taxon>
        <taxon>Ascomycota</taxon>
        <taxon>Pezizomycotina</taxon>
        <taxon>Sordariomycetes</taxon>
        <taxon>Sordariomycetidae</taxon>
        <taxon>Sordariales</taxon>
        <taxon>Lasiosphaeriaceae</taxon>
        <taxon>Lasiosphaeria</taxon>
    </lineage>
</organism>